<protein>
    <submittedName>
        <fullName evidence="5">3-hydroxyisobutyrate dehydrogenase</fullName>
    </submittedName>
</protein>
<dbReference type="PANTHER" id="PTHR43060:SF15">
    <property type="entry name" value="3-HYDROXYISOBUTYRATE DEHYDROGENASE-LIKE 1, MITOCHONDRIAL-RELATED"/>
    <property type="match status" value="1"/>
</dbReference>
<evidence type="ECO:0000256" key="2">
    <source>
        <dbReference type="ARBA" id="ARBA00023027"/>
    </source>
</evidence>
<dbReference type="InterPro" id="IPR029154">
    <property type="entry name" value="HIBADH-like_NADP-bd"/>
</dbReference>
<dbReference type="InterPro" id="IPR013328">
    <property type="entry name" value="6PGD_dom2"/>
</dbReference>
<evidence type="ECO:0000259" key="4">
    <source>
        <dbReference type="Pfam" id="PF14833"/>
    </source>
</evidence>
<dbReference type="Gene3D" id="1.10.1040.10">
    <property type="entry name" value="N-(1-d-carboxylethyl)-l-norvaline Dehydrogenase, domain 2"/>
    <property type="match status" value="1"/>
</dbReference>
<dbReference type="PIRSF" id="PIRSF000103">
    <property type="entry name" value="HIBADH"/>
    <property type="match status" value="1"/>
</dbReference>
<gene>
    <name evidence="5" type="ORF">DPPLL_30390</name>
</gene>
<dbReference type="InterPro" id="IPR015815">
    <property type="entry name" value="HIBADH-related"/>
</dbReference>
<organism evidence="5 6">
    <name type="scientific">Desulfofustis limnaeus</name>
    <dbReference type="NCBI Taxonomy" id="2740163"/>
    <lineage>
        <taxon>Bacteria</taxon>
        <taxon>Pseudomonadati</taxon>
        <taxon>Thermodesulfobacteriota</taxon>
        <taxon>Desulfobulbia</taxon>
        <taxon>Desulfobulbales</taxon>
        <taxon>Desulfocapsaceae</taxon>
        <taxon>Desulfofustis</taxon>
    </lineage>
</organism>
<dbReference type="InterPro" id="IPR008927">
    <property type="entry name" value="6-PGluconate_DH-like_C_sf"/>
</dbReference>
<dbReference type="PANTHER" id="PTHR43060">
    <property type="entry name" value="3-HYDROXYISOBUTYRATE DEHYDROGENASE-LIKE 1, MITOCHONDRIAL-RELATED"/>
    <property type="match status" value="1"/>
</dbReference>
<keyword evidence="1" id="KW-0560">Oxidoreductase</keyword>
<keyword evidence="6" id="KW-1185">Reference proteome</keyword>
<evidence type="ECO:0000259" key="3">
    <source>
        <dbReference type="Pfam" id="PF03446"/>
    </source>
</evidence>
<dbReference type="InterPro" id="IPR036291">
    <property type="entry name" value="NAD(P)-bd_dom_sf"/>
</dbReference>
<dbReference type="EMBL" id="AP025516">
    <property type="protein sequence ID" value="BDD88674.1"/>
    <property type="molecule type" value="Genomic_DNA"/>
</dbReference>
<evidence type="ECO:0000313" key="6">
    <source>
        <dbReference type="Proteomes" id="UP000830055"/>
    </source>
</evidence>
<dbReference type="InterPro" id="IPR006115">
    <property type="entry name" value="6PGDH_NADP-bd"/>
</dbReference>
<dbReference type="Pfam" id="PF14833">
    <property type="entry name" value="NAD_binding_11"/>
    <property type="match status" value="1"/>
</dbReference>
<evidence type="ECO:0000313" key="5">
    <source>
        <dbReference type="EMBL" id="BDD88674.1"/>
    </source>
</evidence>
<name>A0ABN6M9F0_9BACT</name>
<evidence type="ECO:0000256" key="1">
    <source>
        <dbReference type="ARBA" id="ARBA00023002"/>
    </source>
</evidence>
<feature type="domain" description="6-phosphogluconate dehydrogenase NADP-binding" evidence="3">
    <location>
        <begin position="5"/>
        <end position="164"/>
    </location>
</feature>
<dbReference type="Proteomes" id="UP000830055">
    <property type="component" value="Chromosome"/>
</dbReference>
<feature type="domain" description="3-hydroxyisobutyrate dehydrogenase-like NAD-binding" evidence="4">
    <location>
        <begin position="167"/>
        <end position="287"/>
    </location>
</feature>
<dbReference type="Gene3D" id="3.40.50.720">
    <property type="entry name" value="NAD(P)-binding Rossmann-like Domain"/>
    <property type="match status" value="1"/>
</dbReference>
<dbReference type="Pfam" id="PF03446">
    <property type="entry name" value="NAD_binding_2"/>
    <property type="match status" value="1"/>
</dbReference>
<dbReference type="SUPFAM" id="SSF51735">
    <property type="entry name" value="NAD(P)-binding Rossmann-fold domains"/>
    <property type="match status" value="1"/>
</dbReference>
<keyword evidence="2" id="KW-0520">NAD</keyword>
<reference evidence="5 6" key="1">
    <citation type="submission" date="2022-01" db="EMBL/GenBank/DDBJ databases">
        <title>Desulfofustis limnae sp. nov., a novel mesophilic sulfate-reducing bacterium isolated from marsh soil.</title>
        <authorList>
            <person name="Watanabe M."/>
            <person name="Takahashi A."/>
            <person name="Kojima H."/>
            <person name="Fukui M."/>
        </authorList>
    </citation>
    <scope>NUCLEOTIDE SEQUENCE [LARGE SCALE GENOMIC DNA]</scope>
    <source>
        <strain evidence="5 6">PPLL</strain>
    </source>
</reference>
<sequence>MEKMKLGWIGTGVMGNSMCGHLLDAGHHVSVYNRTRSKADNLIARGAVWCESPSELAQNSEIVFSIVGFPPDVESVLLGDNGALAGARAGTVLVDMTTSSPELARTIHAEAAARSVAALDAPVSGGDVGAREGTLAIMVGGDRDVFERVRPLFAVMGNNISYMGGAGAGQHTKMCNQILVAGTMIGTVESLLYAQRMGMDLDAVIDVIGQGAARSWMINNLGRRIAKGDFQPGFYIKHFVKDMGIALAEAQRMNLSLPGLALVNQFYVVAQAMGYENLGTQGLYRVLARINNMEGGVAGNGC</sequence>
<proteinExistence type="predicted"/>
<dbReference type="SUPFAM" id="SSF48179">
    <property type="entry name" value="6-phosphogluconate dehydrogenase C-terminal domain-like"/>
    <property type="match status" value="1"/>
</dbReference>
<dbReference type="RefSeq" id="WP_284152011.1">
    <property type="nucleotide sequence ID" value="NZ_AP025516.1"/>
</dbReference>
<accession>A0ABN6M9F0</accession>